<comment type="cofactor">
    <cofactor evidence="3">
        <name>Zn(2+)</name>
        <dbReference type="ChEBI" id="CHEBI:29105"/>
    </cofactor>
</comment>
<keyword evidence="6" id="KW-1185">Reference proteome</keyword>
<dbReference type="Pfam" id="PF02574">
    <property type="entry name" value="S-methyl_trans"/>
    <property type="match status" value="1"/>
</dbReference>
<dbReference type="GO" id="GO:0032259">
    <property type="term" value="P:methylation"/>
    <property type="evidence" value="ECO:0007669"/>
    <property type="project" value="UniProtKB-KW"/>
</dbReference>
<feature type="binding site" evidence="3">
    <location>
        <position position="304"/>
    </location>
    <ligand>
        <name>Zn(2+)</name>
        <dbReference type="ChEBI" id="CHEBI:29105"/>
    </ligand>
</feature>
<proteinExistence type="predicted"/>
<keyword evidence="3" id="KW-0862">Zinc</keyword>
<dbReference type="GO" id="GO:0046872">
    <property type="term" value="F:metal ion binding"/>
    <property type="evidence" value="ECO:0007669"/>
    <property type="project" value="UniProtKB-KW"/>
</dbReference>
<evidence type="ECO:0000259" key="4">
    <source>
        <dbReference type="PROSITE" id="PS50970"/>
    </source>
</evidence>
<feature type="binding site" evidence="3">
    <location>
        <position position="234"/>
    </location>
    <ligand>
        <name>Zn(2+)</name>
        <dbReference type="ChEBI" id="CHEBI:29105"/>
    </ligand>
</feature>
<dbReference type="PANTHER" id="PTHR11103">
    <property type="entry name" value="SLR1189 PROTEIN"/>
    <property type="match status" value="1"/>
</dbReference>
<dbReference type="Gene3D" id="3.20.20.330">
    <property type="entry name" value="Homocysteine-binding-like domain"/>
    <property type="match status" value="1"/>
</dbReference>
<accession>A0A7I7MDT2</accession>
<dbReference type="EMBL" id="AP022574">
    <property type="protein sequence ID" value="BBX69549.1"/>
    <property type="molecule type" value="Genomic_DNA"/>
</dbReference>
<dbReference type="PROSITE" id="PS50970">
    <property type="entry name" value="HCY"/>
    <property type="match status" value="1"/>
</dbReference>
<dbReference type="PANTHER" id="PTHR11103:SF18">
    <property type="entry name" value="SLR1189 PROTEIN"/>
    <property type="match status" value="1"/>
</dbReference>
<dbReference type="Proteomes" id="UP000466514">
    <property type="component" value="Chromosome"/>
</dbReference>
<keyword evidence="3" id="KW-0479">Metal-binding</keyword>
<keyword evidence="2 3" id="KW-0808">Transferase</keyword>
<name>A0A7I7MDT2_9MYCO</name>
<evidence type="ECO:0000313" key="5">
    <source>
        <dbReference type="EMBL" id="BBX69549.1"/>
    </source>
</evidence>
<protein>
    <submittedName>
        <fullName evidence="5">Homocysteine S-methyltransferase</fullName>
    </submittedName>
</protein>
<evidence type="ECO:0000256" key="2">
    <source>
        <dbReference type="ARBA" id="ARBA00022679"/>
    </source>
</evidence>
<feature type="binding site" evidence="3">
    <location>
        <position position="303"/>
    </location>
    <ligand>
        <name>Zn(2+)</name>
        <dbReference type="ChEBI" id="CHEBI:29105"/>
    </ligand>
</feature>
<dbReference type="InterPro" id="IPR036589">
    <property type="entry name" value="HCY_dom_sf"/>
</dbReference>
<gene>
    <name evidence="5" type="ORF">MPSYJ_30100</name>
</gene>
<dbReference type="SUPFAM" id="SSF82282">
    <property type="entry name" value="Homocysteine S-methyltransferase"/>
    <property type="match status" value="1"/>
</dbReference>
<dbReference type="AlphaFoldDB" id="A0A7I7MDT2"/>
<evidence type="ECO:0000313" key="6">
    <source>
        <dbReference type="Proteomes" id="UP000466514"/>
    </source>
</evidence>
<dbReference type="KEGG" id="mpsc:MPSYJ_30100"/>
<feature type="domain" description="Hcy-binding" evidence="4">
    <location>
        <begin position="11"/>
        <end position="318"/>
    </location>
</feature>
<dbReference type="RefSeq" id="WP_163723013.1">
    <property type="nucleotide sequence ID" value="NZ_AP022574.1"/>
</dbReference>
<sequence length="321" mass="34205">MTIVDVARPDREDLPQLQRDTLFVTDGGLETELIFHDGRDLPCFAAFPLLDTLGGLARLRRYYDGYLDIARAHRAGFIVETPTWRANPDWARQLGYSAQRLDEVNRAAVALAREVRAVATADGLTTVVSGCIGPRGDGYDPEVAMSAEEAQCYHAEQIGAFADAGADQVTAITMTNTAEAIGVVRAAVGTGLAVAISFTVETDGRLPTGQQLSRAIEQVDAETNSAAAYFMVNCAHPTHFRSAFDHGGEWRHRIVGVRANASTLSHAELDEATALDEGDPADLGAAHAAMRDRLPSVTVLGGCCGTDARHVAAIVSAWSGD</sequence>
<evidence type="ECO:0000256" key="1">
    <source>
        <dbReference type="ARBA" id="ARBA00022603"/>
    </source>
</evidence>
<keyword evidence="1 3" id="KW-0489">Methyltransferase</keyword>
<evidence type="ECO:0000256" key="3">
    <source>
        <dbReference type="PROSITE-ProRule" id="PRU00333"/>
    </source>
</evidence>
<dbReference type="GO" id="GO:0008168">
    <property type="term" value="F:methyltransferase activity"/>
    <property type="evidence" value="ECO:0007669"/>
    <property type="project" value="UniProtKB-UniRule"/>
</dbReference>
<dbReference type="InterPro" id="IPR003726">
    <property type="entry name" value="HCY_dom"/>
</dbReference>
<organism evidence="5 6">
    <name type="scientific">Mycolicibacterium psychrotolerans</name>
    <dbReference type="NCBI Taxonomy" id="216929"/>
    <lineage>
        <taxon>Bacteria</taxon>
        <taxon>Bacillati</taxon>
        <taxon>Actinomycetota</taxon>
        <taxon>Actinomycetes</taxon>
        <taxon>Mycobacteriales</taxon>
        <taxon>Mycobacteriaceae</taxon>
        <taxon>Mycolicibacterium</taxon>
    </lineage>
</organism>
<reference evidence="5 6" key="1">
    <citation type="journal article" date="2019" name="Emerg. Microbes Infect.">
        <title>Comprehensive subspecies identification of 175 nontuberculous mycobacteria species based on 7547 genomic profiles.</title>
        <authorList>
            <person name="Matsumoto Y."/>
            <person name="Kinjo T."/>
            <person name="Motooka D."/>
            <person name="Nabeya D."/>
            <person name="Jung N."/>
            <person name="Uechi K."/>
            <person name="Horii T."/>
            <person name="Iida T."/>
            <person name="Fujita J."/>
            <person name="Nakamura S."/>
        </authorList>
    </citation>
    <scope>NUCLEOTIDE SEQUENCE [LARGE SCALE GENOMIC DNA]</scope>
    <source>
        <strain evidence="5 6">JCM 13323</strain>
    </source>
</reference>